<feature type="compositionally biased region" description="Low complexity" evidence="1">
    <location>
        <begin position="305"/>
        <end position="321"/>
    </location>
</feature>
<keyword evidence="2" id="KW-0732">Signal</keyword>
<protein>
    <submittedName>
        <fullName evidence="3">Uncharacterized protein</fullName>
    </submittedName>
</protein>
<evidence type="ECO:0000256" key="2">
    <source>
        <dbReference type="SAM" id="SignalP"/>
    </source>
</evidence>
<dbReference type="Proteomes" id="UP000224634">
    <property type="component" value="Unassembled WGS sequence"/>
</dbReference>
<accession>A0A2B7Z027</accession>
<dbReference type="OrthoDB" id="3944128at2759"/>
<sequence>MAFTILCLLAVSWIEVVLALTIPLNGTATVTTSDYFSTEYIPNIYTGYTDLAERSYCHSKYIDWFTQSPTRTVTRTFFQGLDGTTTLSNGEITTIPTSISFETTTYTITGNVPQNGHNFITGSAEPPCCSSCTMVGQTVQLIFWPTPAPIPAVSTIVDENGFTFVSPSVYIAFTDLHAADLCGTVGPSEGVTTMSFGESELYSMASPITIPGATNTWGAPVVTTPPPALIDYEDLMQNCSTKLGYFYDPANPSNYFMDWDVCHPTIVLPDGIYNAHPAWKTCVPDHIGGYYDPPHTLSAVLGLEPSTTPQPGSSPTSDPTPTALPQTESTVGPTPPPTSDPGNDQGNNPRPTATSNPGTNPGEDPNDGSDDNPDDNPNDNPSGTPPGNPSGNPGNNPSNPPSSPGENPGNNPPENPGQDPDDDDPENDPEGNPAGNNPPSNPNNNPSNPQTPNEDTNPNSPPDSRPGVPVVIGTSTFAPGDAVTVTEDSGSTIVVSVITSGSGGAIIGTSTITPGGVATITVSGSEVVVSAARTPTTVTKTAILPPDATSTDDFVFATGAAANVAFPGSGLAMAFLIGAIAWL</sequence>
<feature type="compositionally biased region" description="Low complexity" evidence="1">
    <location>
        <begin position="430"/>
        <end position="453"/>
    </location>
</feature>
<feature type="compositionally biased region" description="Polar residues" evidence="1">
    <location>
        <begin position="323"/>
        <end position="332"/>
    </location>
</feature>
<evidence type="ECO:0000313" key="3">
    <source>
        <dbReference type="EMBL" id="PGH26422.1"/>
    </source>
</evidence>
<comment type="caution">
    <text evidence="3">The sequence shown here is derived from an EMBL/GenBank/DDBJ whole genome shotgun (WGS) entry which is preliminary data.</text>
</comment>
<dbReference type="EMBL" id="PDNA01000017">
    <property type="protein sequence ID" value="PGH26422.1"/>
    <property type="molecule type" value="Genomic_DNA"/>
</dbReference>
<feature type="compositionally biased region" description="Acidic residues" evidence="1">
    <location>
        <begin position="364"/>
        <end position="377"/>
    </location>
</feature>
<feature type="chain" id="PRO_5012812454" evidence="2">
    <location>
        <begin position="20"/>
        <end position="583"/>
    </location>
</feature>
<feature type="compositionally biased region" description="Polar residues" evidence="1">
    <location>
        <begin position="340"/>
        <end position="359"/>
    </location>
</feature>
<feature type="signal peptide" evidence="2">
    <location>
        <begin position="1"/>
        <end position="19"/>
    </location>
</feature>
<organism evidence="3 4">
    <name type="scientific">Polytolypa hystricis (strain UAMH7299)</name>
    <dbReference type="NCBI Taxonomy" id="1447883"/>
    <lineage>
        <taxon>Eukaryota</taxon>
        <taxon>Fungi</taxon>
        <taxon>Dikarya</taxon>
        <taxon>Ascomycota</taxon>
        <taxon>Pezizomycotina</taxon>
        <taxon>Eurotiomycetes</taxon>
        <taxon>Eurotiomycetidae</taxon>
        <taxon>Onygenales</taxon>
        <taxon>Onygenales incertae sedis</taxon>
        <taxon>Polytolypa</taxon>
    </lineage>
</organism>
<reference evidence="3 4" key="1">
    <citation type="submission" date="2017-10" db="EMBL/GenBank/DDBJ databases">
        <title>Comparative genomics in systemic dimorphic fungi from Ajellomycetaceae.</title>
        <authorList>
            <person name="Munoz J.F."/>
            <person name="Mcewen J.G."/>
            <person name="Clay O.K."/>
            <person name="Cuomo C.A."/>
        </authorList>
    </citation>
    <scope>NUCLEOTIDE SEQUENCE [LARGE SCALE GENOMIC DNA]</scope>
    <source>
        <strain evidence="3 4">UAMH7299</strain>
    </source>
</reference>
<name>A0A2B7Z027_POLH7</name>
<gene>
    <name evidence="3" type="ORF">AJ80_01920</name>
</gene>
<keyword evidence="4" id="KW-1185">Reference proteome</keyword>
<feature type="region of interest" description="Disordered" evidence="1">
    <location>
        <begin position="300"/>
        <end position="475"/>
    </location>
</feature>
<feature type="compositionally biased region" description="Acidic residues" evidence="1">
    <location>
        <begin position="419"/>
        <end position="429"/>
    </location>
</feature>
<proteinExistence type="predicted"/>
<dbReference type="AlphaFoldDB" id="A0A2B7Z027"/>
<evidence type="ECO:0000313" key="4">
    <source>
        <dbReference type="Proteomes" id="UP000224634"/>
    </source>
</evidence>
<evidence type="ECO:0000256" key="1">
    <source>
        <dbReference type="SAM" id="MobiDB-lite"/>
    </source>
</evidence>